<feature type="domain" description="Knr4/Smi1-like" evidence="1">
    <location>
        <begin position="27"/>
        <end position="172"/>
    </location>
</feature>
<dbReference type="InterPro" id="IPR018958">
    <property type="entry name" value="Knr4/Smi1-like_dom"/>
</dbReference>
<protein>
    <recommendedName>
        <fullName evidence="1">Knr4/Smi1-like domain-containing protein</fullName>
    </recommendedName>
</protein>
<gene>
    <name evidence="2" type="ORF">GCM10007298_12640</name>
</gene>
<proteinExistence type="predicted"/>
<dbReference type="InterPro" id="IPR037883">
    <property type="entry name" value="Knr4/Smi1-like_sf"/>
</dbReference>
<evidence type="ECO:0000259" key="1">
    <source>
        <dbReference type="SMART" id="SM00860"/>
    </source>
</evidence>
<dbReference type="Gene3D" id="3.40.1580.10">
    <property type="entry name" value="SMI1/KNR4-like"/>
    <property type="match status" value="1"/>
</dbReference>
<dbReference type="RefSeq" id="WP_188487931.1">
    <property type="nucleotide sequence ID" value="NZ_BMCS01000001.1"/>
</dbReference>
<comment type="caution">
    <text evidence="2">The sequence shown here is derived from an EMBL/GenBank/DDBJ whole genome shotgun (WGS) entry which is preliminary data.</text>
</comment>
<dbReference type="EMBL" id="BMCS01000001">
    <property type="protein sequence ID" value="GGF18067.1"/>
    <property type="molecule type" value="Genomic_DNA"/>
</dbReference>
<dbReference type="SMART" id="SM00860">
    <property type="entry name" value="SMI1_KNR4"/>
    <property type="match status" value="1"/>
</dbReference>
<dbReference type="Pfam" id="PF09346">
    <property type="entry name" value="SMI1_KNR4"/>
    <property type="match status" value="1"/>
</dbReference>
<reference evidence="3" key="1">
    <citation type="journal article" date="2019" name="Int. J. Syst. Evol. Microbiol.">
        <title>The Global Catalogue of Microorganisms (GCM) 10K type strain sequencing project: providing services to taxonomists for standard genome sequencing and annotation.</title>
        <authorList>
            <consortium name="The Broad Institute Genomics Platform"/>
            <consortium name="The Broad Institute Genome Sequencing Center for Infectious Disease"/>
            <person name="Wu L."/>
            <person name="Ma J."/>
        </authorList>
    </citation>
    <scope>NUCLEOTIDE SEQUENCE [LARGE SCALE GENOMIC DNA]</scope>
    <source>
        <strain evidence="3">CCM 7855</strain>
    </source>
</reference>
<organism evidence="2 3">
    <name type="scientific">Williamsia phyllosphaerae</name>
    <dbReference type="NCBI Taxonomy" id="885042"/>
    <lineage>
        <taxon>Bacteria</taxon>
        <taxon>Bacillati</taxon>
        <taxon>Actinomycetota</taxon>
        <taxon>Actinomycetes</taxon>
        <taxon>Mycobacteriales</taxon>
        <taxon>Nocardiaceae</taxon>
        <taxon>Williamsia</taxon>
    </lineage>
</organism>
<dbReference type="SUPFAM" id="SSF160631">
    <property type="entry name" value="SMI1/KNR4-like"/>
    <property type="match status" value="1"/>
</dbReference>
<keyword evidence="3" id="KW-1185">Reference proteome</keyword>
<accession>A0ABQ1UGG5</accession>
<sequence length="326" mass="36015">MSVSSEWTELMAALDSLSDRALTFLPPAPAADLAAAEAATEAVWPEQLREFYRLHNGQDPDNRGRFHGELLPMSWIFSVDHLVSEYQTMVEYGQHELADNQWVRDNARDSQAGATAWCWLPSYIPIGGLDSNYYFVDTRPGPHSGCIREWARDDGDTSSEPIWDSIAEMLADIRRSVVTDSVLVEPWHPWFVHEDDEAYHGTLTWNATIALPLSAKPPAVPPSTPLHLPFPLIDFLPSEVGPDDDCVDLEAVGASVAAVARRVHPTATIDGGNTVYQRLPRRQGITANWFTIIDGVPAIFLVIVTGDGDRVIVHEHPPGGFTITTD</sequence>
<name>A0ABQ1UGG5_9NOCA</name>
<dbReference type="Proteomes" id="UP000632454">
    <property type="component" value="Unassembled WGS sequence"/>
</dbReference>
<evidence type="ECO:0000313" key="3">
    <source>
        <dbReference type="Proteomes" id="UP000632454"/>
    </source>
</evidence>
<evidence type="ECO:0000313" key="2">
    <source>
        <dbReference type="EMBL" id="GGF18067.1"/>
    </source>
</evidence>